<proteinExistence type="predicted"/>
<reference evidence="2" key="1">
    <citation type="submission" date="2020-06" db="EMBL/GenBank/DDBJ databases">
        <authorList>
            <person name="Li T."/>
            <person name="Hu X."/>
            <person name="Zhang T."/>
            <person name="Song X."/>
            <person name="Zhang H."/>
            <person name="Dai N."/>
            <person name="Sheng W."/>
            <person name="Hou X."/>
            <person name="Wei L."/>
        </authorList>
    </citation>
    <scope>NUCLEOTIDE SEQUENCE</scope>
    <source>
        <strain evidence="2">3651</strain>
        <tissue evidence="2">Leaf</tissue>
    </source>
</reference>
<dbReference type="EMBL" id="JACGWO010000006">
    <property type="protein sequence ID" value="KAK4425294.1"/>
    <property type="molecule type" value="Genomic_DNA"/>
</dbReference>
<accession>A0AAE1Y8E2</accession>
<protein>
    <submittedName>
        <fullName evidence="2">Uncharacterized protein</fullName>
    </submittedName>
</protein>
<feature type="region of interest" description="Disordered" evidence="1">
    <location>
        <begin position="42"/>
        <end position="116"/>
    </location>
</feature>
<feature type="compositionally biased region" description="Basic and acidic residues" evidence="1">
    <location>
        <begin position="1"/>
        <end position="15"/>
    </location>
</feature>
<keyword evidence="3" id="KW-1185">Reference proteome</keyword>
<comment type="caution">
    <text evidence="2">The sequence shown here is derived from an EMBL/GenBank/DDBJ whole genome shotgun (WGS) entry which is preliminary data.</text>
</comment>
<gene>
    <name evidence="2" type="ORF">Salat_1723300</name>
</gene>
<sequence length="166" mass="18039">MGVLVRIEEGRDPRSQLEATPRVGGGGRSMLYLKAKRDHLEGARPPAQGNFEVLRPRGPLDASRGHGPTSRWPPRLKALQARGSTPREERPPGRGGRLALRRSHPLEVAASRGRGPPSEVGAFELASSSRAEGLREEVDFYWTSRVGVKFSGNISLLPRGIFACVA</sequence>
<dbReference type="AlphaFoldDB" id="A0AAE1Y8E2"/>
<organism evidence="2 3">
    <name type="scientific">Sesamum alatum</name>
    <dbReference type="NCBI Taxonomy" id="300844"/>
    <lineage>
        <taxon>Eukaryota</taxon>
        <taxon>Viridiplantae</taxon>
        <taxon>Streptophyta</taxon>
        <taxon>Embryophyta</taxon>
        <taxon>Tracheophyta</taxon>
        <taxon>Spermatophyta</taxon>
        <taxon>Magnoliopsida</taxon>
        <taxon>eudicotyledons</taxon>
        <taxon>Gunneridae</taxon>
        <taxon>Pentapetalae</taxon>
        <taxon>asterids</taxon>
        <taxon>lamiids</taxon>
        <taxon>Lamiales</taxon>
        <taxon>Pedaliaceae</taxon>
        <taxon>Sesamum</taxon>
    </lineage>
</organism>
<evidence type="ECO:0000256" key="1">
    <source>
        <dbReference type="SAM" id="MobiDB-lite"/>
    </source>
</evidence>
<evidence type="ECO:0000313" key="2">
    <source>
        <dbReference type="EMBL" id="KAK4425294.1"/>
    </source>
</evidence>
<name>A0AAE1Y8E2_9LAMI</name>
<evidence type="ECO:0000313" key="3">
    <source>
        <dbReference type="Proteomes" id="UP001293254"/>
    </source>
</evidence>
<feature type="region of interest" description="Disordered" evidence="1">
    <location>
        <begin position="1"/>
        <end position="29"/>
    </location>
</feature>
<reference evidence="2" key="2">
    <citation type="journal article" date="2024" name="Plant">
        <title>Genomic evolution and insights into agronomic trait innovations of Sesamum species.</title>
        <authorList>
            <person name="Miao H."/>
            <person name="Wang L."/>
            <person name="Qu L."/>
            <person name="Liu H."/>
            <person name="Sun Y."/>
            <person name="Le M."/>
            <person name="Wang Q."/>
            <person name="Wei S."/>
            <person name="Zheng Y."/>
            <person name="Lin W."/>
            <person name="Duan Y."/>
            <person name="Cao H."/>
            <person name="Xiong S."/>
            <person name="Wang X."/>
            <person name="Wei L."/>
            <person name="Li C."/>
            <person name="Ma Q."/>
            <person name="Ju M."/>
            <person name="Zhao R."/>
            <person name="Li G."/>
            <person name="Mu C."/>
            <person name="Tian Q."/>
            <person name="Mei H."/>
            <person name="Zhang T."/>
            <person name="Gao T."/>
            <person name="Zhang H."/>
        </authorList>
    </citation>
    <scope>NUCLEOTIDE SEQUENCE</scope>
    <source>
        <strain evidence="2">3651</strain>
    </source>
</reference>
<dbReference type="Proteomes" id="UP001293254">
    <property type="component" value="Unassembled WGS sequence"/>
</dbReference>